<sequence length="112" mass="12637">MLTPNIGSPNKDLREIITHNDQVSDPLHCNKSRSVVEKEDGRPSGCLKETETLDINFEWELNHEFSRVQSLQTTPGSVTEEGDALRRNSWKRQIRVLPSSGLPAASDRPNEK</sequence>
<evidence type="ECO:0000313" key="2">
    <source>
        <dbReference type="EMBL" id="GJT29691.1"/>
    </source>
</evidence>
<protein>
    <submittedName>
        <fullName evidence="2">Uncharacterized protein</fullName>
    </submittedName>
</protein>
<dbReference type="Proteomes" id="UP001151760">
    <property type="component" value="Unassembled WGS sequence"/>
</dbReference>
<reference evidence="2" key="2">
    <citation type="submission" date="2022-01" db="EMBL/GenBank/DDBJ databases">
        <authorList>
            <person name="Yamashiro T."/>
            <person name="Shiraishi A."/>
            <person name="Satake H."/>
            <person name="Nakayama K."/>
        </authorList>
    </citation>
    <scope>NUCLEOTIDE SEQUENCE</scope>
</reference>
<reference evidence="2" key="1">
    <citation type="journal article" date="2022" name="Int. J. Mol. Sci.">
        <title>Draft Genome of Tanacetum Coccineum: Genomic Comparison of Closely Related Tanacetum-Family Plants.</title>
        <authorList>
            <person name="Yamashiro T."/>
            <person name="Shiraishi A."/>
            <person name="Nakayama K."/>
            <person name="Satake H."/>
        </authorList>
    </citation>
    <scope>NUCLEOTIDE SEQUENCE</scope>
</reference>
<keyword evidence="3" id="KW-1185">Reference proteome</keyword>
<feature type="region of interest" description="Disordered" evidence="1">
    <location>
        <begin position="70"/>
        <end position="112"/>
    </location>
</feature>
<organism evidence="2 3">
    <name type="scientific">Tanacetum coccineum</name>
    <dbReference type="NCBI Taxonomy" id="301880"/>
    <lineage>
        <taxon>Eukaryota</taxon>
        <taxon>Viridiplantae</taxon>
        <taxon>Streptophyta</taxon>
        <taxon>Embryophyta</taxon>
        <taxon>Tracheophyta</taxon>
        <taxon>Spermatophyta</taxon>
        <taxon>Magnoliopsida</taxon>
        <taxon>eudicotyledons</taxon>
        <taxon>Gunneridae</taxon>
        <taxon>Pentapetalae</taxon>
        <taxon>asterids</taxon>
        <taxon>campanulids</taxon>
        <taxon>Asterales</taxon>
        <taxon>Asteraceae</taxon>
        <taxon>Asteroideae</taxon>
        <taxon>Anthemideae</taxon>
        <taxon>Anthemidinae</taxon>
        <taxon>Tanacetum</taxon>
    </lineage>
</organism>
<gene>
    <name evidence="2" type="ORF">Tco_0909966</name>
</gene>
<evidence type="ECO:0000313" key="3">
    <source>
        <dbReference type="Proteomes" id="UP001151760"/>
    </source>
</evidence>
<proteinExistence type="predicted"/>
<evidence type="ECO:0000256" key="1">
    <source>
        <dbReference type="SAM" id="MobiDB-lite"/>
    </source>
</evidence>
<name>A0ABQ5CRI2_9ASTR</name>
<accession>A0ABQ5CRI2</accession>
<comment type="caution">
    <text evidence="2">The sequence shown here is derived from an EMBL/GenBank/DDBJ whole genome shotgun (WGS) entry which is preliminary data.</text>
</comment>
<dbReference type="EMBL" id="BQNB010014564">
    <property type="protein sequence ID" value="GJT29691.1"/>
    <property type="molecule type" value="Genomic_DNA"/>
</dbReference>